<dbReference type="Proteomes" id="UP000092124">
    <property type="component" value="Unassembled WGS sequence"/>
</dbReference>
<comment type="caution">
    <text evidence="6">The sequence shown here is derived from an EMBL/GenBank/DDBJ whole genome shotgun (WGS) entry which is preliminary data.</text>
</comment>
<keyword evidence="4" id="KW-0788">Thiol protease</keyword>
<dbReference type="AlphaFoldDB" id="A0A1A6HB71"/>
<organism evidence="6 7">
    <name type="scientific">Neotoma lepida</name>
    <name type="common">Desert woodrat</name>
    <dbReference type="NCBI Taxonomy" id="56216"/>
    <lineage>
        <taxon>Eukaryota</taxon>
        <taxon>Metazoa</taxon>
        <taxon>Chordata</taxon>
        <taxon>Craniata</taxon>
        <taxon>Vertebrata</taxon>
        <taxon>Euteleostomi</taxon>
        <taxon>Mammalia</taxon>
        <taxon>Eutheria</taxon>
        <taxon>Euarchontoglires</taxon>
        <taxon>Glires</taxon>
        <taxon>Rodentia</taxon>
        <taxon>Myomorpha</taxon>
        <taxon>Muroidea</taxon>
        <taxon>Cricetidae</taxon>
        <taxon>Neotominae</taxon>
        <taxon>Neotoma</taxon>
    </lineage>
</organism>
<feature type="domain" description="NlpC/P60" evidence="5">
    <location>
        <begin position="19"/>
        <end position="65"/>
    </location>
</feature>
<keyword evidence="3" id="KW-0378">Hydrolase</keyword>
<reference evidence="6 7" key="1">
    <citation type="submission" date="2016-06" db="EMBL/GenBank/DDBJ databases">
        <title>The Draft Genome Sequence and Annotation of the Desert Woodrat Neotoma lepida.</title>
        <authorList>
            <person name="Campbell M."/>
            <person name="Oakeson K.F."/>
            <person name="Yandell M."/>
            <person name="Halpert J.R."/>
            <person name="Dearing D."/>
        </authorList>
    </citation>
    <scope>NUCLEOTIDE SEQUENCE [LARGE SCALE GENOMIC DNA]</scope>
    <source>
        <strain evidence="6">417</strain>
        <tissue evidence="6">Liver</tissue>
    </source>
</reference>
<dbReference type="InterPro" id="IPR038765">
    <property type="entry name" value="Papain-like_cys_pep_sf"/>
</dbReference>
<dbReference type="Pfam" id="PF00877">
    <property type="entry name" value="NLPC_P60"/>
    <property type="match status" value="1"/>
</dbReference>
<evidence type="ECO:0000256" key="2">
    <source>
        <dbReference type="ARBA" id="ARBA00022670"/>
    </source>
</evidence>
<evidence type="ECO:0000313" key="7">
    <source>
        <dbReference type="Proteomes" id="UP000092124"/>
    </source>
</evidence>
<proteinExistence type="inferred from homology"/>
<name>A0A1A6HB71_NEOLE</name>
<evidence type="ECO:0000256" key="1">
    <source>
        <dbReference type="ARBA" id="ARBA00007074"/>
    </source>
</evidence>
<accession>A0A1A6HB71</accession>
<dbReference type="Gene3D" id="3.90.1720.10">
    <property type="entry name" value="endopeptidase domain like (from Nostoc punctiforme)"/>
    <property type="match status" value="1"/>
</dbReference>
<dbReference type="GO" id="GO:0008234">
    <property type="term" value="F:cysteine-type peptidase activity"/>
    <property type="evidence" value="ECO:0007669"/>
    <property type="project" value="UniProtKB-KW"/>
</dbReference>
<evidence type="ECO:0000256" key="4">
    <source>
        <dbReference type="ARBA" id="ARBA00022807"/>
    </source>
</evidence>
<evidence type="ECO:0000313" key="6">
    <source>
        <dbReference type="EMBL" id="OBS75818.1"/>
    </source>
</evidence>
<comment type="similarity">
    <text evidence="1">Belongs to the peptidase C40 family.</text>
</comment>
<dbReference type="OrthoDB" id="9597681at2759"/>
<evidence type="ECO:0000259" key="5">
    <source>
        <dbReference type="Pfam" id="PF00877"/>
    </source>
</evidence>
<feature type="non-terminal residue" evidence="6">
    <location>
        <position position="1"/>
    </location>
</feature>
<dbReference type="GO" id="GO:0006508">
    <property type="term" value="P:proteolysis"/>
    <property type="evidence" value="ECO:0007669"/>
    <property type="project" value="UniProtKB-KW"/>
</dbReference>
<protein>
    <recommendedName>
        <fullName evidence="5">NlpC/P60 domain-containing protein</fullName>
    </recommendedName>
</protein>
<evidence type="ECO:0000256" key="3">
    <source>
        <dbReference type="ARBA" id="ARBA00022801"/>
    </source>
</evidence>
<sequence>SLERASSTLTLFSEKFLAQHFEEMDKDKDEPQPGDLLLFKLQSAEVDKWSHAGVYCGHGEIIHFEEYYRHEYLSAGALTAWALPVLLRLGTLGRVLLGHPTFHLPGRRTSALNTGPLIAK</sequence>
<dbReference type="InterPro" id="IPR000064">
    <property type="entry name" value="NLP_P60_dom"/>
</dbReference>
<dbReference type="SUPFAM" id="SSF54001">
    <property type="entry name" value="Cysteine proteinases"/>
    <property type="match status" value="1"/>
</dbReference>
<keyword evidence="2" id="KW-0645">Protease</keyword>
<dbReference type="EMBL" id="LZPO01035330">
    <property type="protein sequence ID" value="OBS75818.1"/>
    <property type="molecule type" value="Genomic_DNA"/>
</dbReference>
<gene>
    <name evidence="6" type="ORF">A6R68_17730</name>
</gene>
<keyword evidence="7" id="KW-1185">Reference proteome</keyword>